<dbReference type="PANTHER" id="PTHR12147:SF26">
    <property type="entry name" value="PEPTIDASE M28 DOMAIN-CONTAINING PROTEIN"/>
    <property type="match status" value="1"/>
</dbReference>
<proteinExistence type="predicted"/>
<protein>
    <submittedName>
        <fullName evidence="3">M20/M25/M40 family metallo-hydrolase</fullName>
    </submittedName>
</protein>
<gene>
    <name evidence="3" type="ORF">VJ786_05725</name>
</gene>
<evidence type="ECO:0000259" key="2">
    <source>
        <dbReference type="Pfam" id="PF04389"/>
    </source>
</evidence>
<dbReference type="InterPro" id="IPR007484">
    <property type="entry name" value="Peptidase_M28"/>
</dbReference>
<keyword evidence="1" id="KW-0732">Signal</keyword>
<dbReference type="EMBL" id="JAYLLN010000009">
    <property type="protein sequence ID" value="MEI5984399.1"/>
    <property type="molecule type" value="Genomic_DNA"/>
</dbReference>
<dbReference type="PANTHER" id="PTHR12147">
    <property type="entry name" value="METALLOPEPTIDASE M28 FAMILY MEMBER"/>
    <property type="match status" value="1"/>
</dbReference>
<dbReference type="Proteomes" id="UP001363035">
    <property type="component" value="Unassembled WGS sequence"/>
</dbReference>
<dbReference type="SUPFAM" id="SSF53187">
    <property type="entry name" value="Zn-dependent exopeptidases"/>
    <property type="match status" value="1"/>
</dbReference>
<comment type="caution">
    <text evidence="3">The sequence shown here is derived from an EMBL/GenBank/DDBJ whole genome shotgun (WGS) entry which is preliminary data.</text>
</comment>
<dbReference type="InterPro" id="IPR045175">
    <property type="entry name" value="M28_fam"/>
</dbReference>
<feature type="signal peptide" evidence="1">
    <location>
        <begin position="1"/>
        <end position="24"/>
    </location>
</feature>
<dbReference type="Gene3D" id="3.40.630.10">
    <property type="entry name" value="Zn peptidases"/>
    <property type="match status" value="1"/>
</dbReference>
<sequence>MKKLILSRLFVFAVLSLVSLQSLVAQDISKDSLSKHVHYLASEELEGRGLGTAGKDKATKFIVEQFRSAGLQPYQGGFIQDFELTFSLAKVKAHNVWAFVEGSDPQLKSELIVLGAHYDHLGYKKDRKVWYPGADDNASGVATVIELAKYFGEDVNRPKRSILFIAFDAEESGLLGAKHFVDKLSAEERNKIKAMFSFDMVGMLSKNKGLVLKGVRTLGDGVELAEQEAKGLNLLNLSDKIEERTDTEPFGSVGIPAIHVFTGLKSPYHKPEDKAELLDYDGMKEIADFSARFVGALANQQKELVATKKMQRLKENPKSIGKPVTLAGMFQLNSGKHLYDDEFYDAKSDIGFSLGLQMEYRFKKLWAVDLGGYFNNNASRSAEGRFERNSLMVPMNLKFGSNVVISAGPYYKYHFNGKNGNTDLDFENTFRRDEWGYSLGVAVEVMNYHVGWISRRSFHSIYSNGPKVIPIENGVSLGWRF</sequence>
<dbReference type="Pfam" id="PF04389">
    <property type="entry name" value="Peptidase_M28"/>
    <property type="match status" value="1"/>
</dbReference>
<dbReference type="RefSeq" id="WP_336557421.1">
    <property type="nucleotide sequence ID" value="NZ_JAYLLN010000009.1"/>
</dbReference>
<organism evidence="3 4">
    <name type="scientific">Sphingobacterium tenebrionis</name>
    <dbReference type="NCBI Taxonomy" id="3111775"/>
    <lineage>
        <taxon>Bacteria</taxon>
        <taxon>Pseudomonadati</taxon>
        <taxon>Bacteroidota</taxon>
        <taxon>Sphingobacteriia</taxon>
        <taxon>Sphingobacteriales</taxon>
        <taxon>Sphingobacteriaceae</taxon>
        <taxon>Sphingobacterium</taxon>
    </lineage>
</organism>
<keyword evidence="4" id="KW-1185">Reference proteome</keyword>
<evidence type="ECO:0000313" key="4">
    <source>
        <dbReference type="Proteomes" id="UP001363035"/>
    </source>
</evidence>
<reference evidence="3 4" key="1">
    <citation type="submission" date="2024-01" db="EMBL/GenBank/DDBJ databases">
        <title>Sphingobacterium tenebrionis sp. nov., a novel endophyte isolated from tenebrio molitor intestines.</title>
        <authorList>
            <person name="Zhang C."/>
        </authorList>
    </citation>
    <scope>NUCLEOTIDE SEQUENCE [LARGE SCALE GENOMIC DNA]</scope>
    <source>
        <strain evidence="3 4">PU5-4</strain>
    </source>
</reference>
<evidence type="ECO:0000313" key="3">
    <source>
        <dbReference type="EMBL" id="MEI5984399.1"/>
    </source>
</evidence>
<feature type="domain" description="Peptidase M28" evidence="2">
    <location>
        <begin position="95"/>
        <end position="293"/>
    </location>
</feature>
<feature type="chain" id="PRO_5047260302" evidence="1">
    <location>
        <begin position="25"/>
        <end position="481"/>
    </location>
</feature>
<accession>A0ABU8I3W3</accession>
<name>A0ABU8I3W3_9SPHI</name>
<evidence type="ECO:0000256" key="1">
    <source>
        <dbReference type="SAM" id="SignalP"/>
    </source>
</evidence>